<dbReference type="HOGENOM" id="CLU_721045_0_0_3"/>
<organism evidence="2 3">
    <name type="scientific">Crocosphaera subtropica (strain ATCC 51142 / BH68)</name>
    <name type="common">Cyanothece sp. (strain ATCC 51142)</name>
    <dbReference type="NCBI Taxonomy" id="43989"/>
    <lineage>
        <taxon>Bacteria</taxon>
        <taxon>Bacillati</taxon>
        <taxon>Cyanobacteriota</taxon>
        <taxon>Cyanophyceae</taxon>
        <taxon>Oscillatoriophycideae</taxon>
        <taxon>Chroococcales</taxon>
        <taxon>Aphanothecaceae</taxon>
        <taxon>Crocosphaera</taxon>
        <taxon>Crocosphaera subtropica</taxon>
    </lineage>
</organism>
<feature type="transmembrane region" description="Helical" evidence="1">
    <location>
        <begin position="343"/>
        <end position="368"/>
    </location>
</feature>
<evidence type="ECO:0000313" key="2">
    <source>
        <dbReference type="EMBL" id="ACB52703.1"/>
    </source>
</evidence>
<dbReference type="Proteomes" id="UP000001203">
    <property type="component" value="Chromosome circular"/>
</dbReference>
<evidence type="ECO:0000313" key="3">
    <source>
        <dbReference type="Proteomes" id="UP000001203"/>
    </source>
</evidence>
<dbReference type="STRING" id="43989.cce_3355"/>
<keyword evidence="1" id="KW-0472">Membrane</keyword>
<dbReference type="EMBL" id="CP000806">
    <property type="protein sequence ID" value="ACB52703.1"/>
    <property type="molecule type" value="Genomic_DNA"/>
</dbReference>
<gene>
    <name evidence="2" type="ordered locus">cce_3355</name>
</gene>
<evidence type="ECO:0000256" key="1">
    <source>
        <dbReference type="SAM" id="Phobius"/>
    </source>
</evidence>
<feature type="transmembrane region" description="Helical" evidence="1">
    <location>
        <begin position="100"/>
        <end position="129"/>
    </location>
</feature>
<dbReference type="AlphaFoldDB" id="B1WYB9"/>
<sequence>MIKVLKQLEKNYTQWLSSPAPNAAGRIGLFRILYSIFSLWLCSYLHYGEMGLVPAIQWKPILLLSWLDSPPYQLIPIFESLLVSSLILLLVGYQTRLATLFVFVLGSGLTAIRFSLFMGDALFMVQYFYIPLFMLFSHWGDTYSIDSILAKRQGKMTPQPQNSSWRYFWSSRGLLVVYTLLMFSSAFFKIIKKEWIFNPNFVGYLIIDKTFNSYLNNGFPVNPISIFIAHHRSLYIPMQYFALIFETSAILILFIPIVRFLFFRLIPIFHFSNTFLMGIPFATVIGIYLAFPDWQSIYERFYPKFFRFNWLNKLSSPILIISSISIAAIVGMTWNILPVFRYIFSWFGLVKFHTIWLIIFPFALIWAIRSISDKTQILIFKKQ</sequence>
<protein>
    <recommendedName>
        <fullName evidence="4">HTTM domain-containing protein</fullName>
    </recommendedName>
</protein>
<dbReference type="eggNOG" id="ENOG5032H5W">
    <property type="taxonomic scope" value="Bacteria"/>
</dbReference>
<feature type="transmembrane region" description="Helical" evidence="1">
    <location>
        <begin position="28"/>
        <end position="47"/>
    </location>
</feature>
<feature type="transmembrane region" description="Helical" evidence="1">
    <location>
        <begin position="314"/>
        <end position="337"/>
    </location>
</feature>
<keyword evidence="1" id="KW-1133">Transmembrane helix</keyword>
<feature type="transmembrane region" description="Helical" evidence="1">
    <location>
        <begin position="240"/>
        <end position="262"/>
    </location>
</feature>
<evidence type="ECO:0008006" key="4">
    <source>
        <dbReference type="Google" id="ProtNLM"/>
    </source>
</evidence>
<feature type="transmembrane region" description="Helical" evidence="1">
    <location>
        <begin position="167"/>
        <end position="188"/>
    </location>
</feature>
<keyword evidence="1" id="KW-0812">Transmembrane</keyword>
<keyword evidence="3" id="KW-1185">Reference proteome</keyword>
<proteinExistence type="predicted"/>
<dbReference type="KEGG" id="cyt:cce_3355"/>
<reference evidence="2 3" key="1">
    <citation type="journal article" date="2008" name="Proc. Natl. Acad. Sci. U.S.A.">
        <title>The genome of Cyanothece 51142, a unicellular diazotrophic cyanobacterium important in the marine nitrogen cycle.</title>
        <authorList>
            <person name="Welsh E.A."/>
            <person name="Liberton M."/>
            <person name="Stoeckel J."/>
            <person name="Loh T."/>
            <person name="Elvitigala T."/>
            <person name="Wang C."/>
            <person name="Wollam A."/>
            <person name="Fulton R.S."/>
            <person name="Clifton S.W."/>
            <person name="Jacobs J.M."/>
            <person name="Aurora R."/>
            <person name="Ghosh B.K."/>
            <person name="Sherman L.A."/>
            <person name="Smith R.D."/>
            <person name="Wilson R.K."/>
            <person name="Pakrasi H.B."/>
        </authorList>
    </citation>
    <scope>NUCLEOTIDE SEQUENCE [LARGE SCALE GENOMIC DNA]</scope>
    <source>
        <strain evidence="3">ATCC 51142 / BH68</strain>
    </source>
</reference>
<dbReference type="OrthoDB" id="581107at2"/>
<feature type="transmembrane region" description="Helical" evidence="1">
    <location>
        <begin position="268"/>
        <end position="291"/>
    </location>
</feature>
<accession>B1WYB9</accession>
<feature type="transmembrane region" description="Helical" evidence="1">
    <location>
        <begin position="72"/>
        <end position="93"/>
    </location>
</feature>
<name>B1WYB9_CROS5</name>
<dbReference type="RefSeq" id="WP_009545472.1">
    <property type="nucleotide sequence ID" value="NC_010546.1"/>
</dbReference>